<evidence type="ECO:0000313" key="12">
    <source>
        <dbReference type="EMBL" id="NMH92000.1"/>
    </source>
</evidence>
<sequence length="162" mass="17154">MGTFDGVHDGHAALLAHAKGLATARGLRTIAVTFSPRPDQVLSPEHALPDIVPIAERVDRLRASGVDDVVVIPFDRALATVTAERFARLLATDLAMRTLCVGEDFALGHNREGSVAYLRGLGVDVVACPLVRTAGRARKISSSVIRRAIADGVAPDQAWQAA</sequence>
<comment type="catalytic activity">
    <reaction evidence="10">
        <text>FMN + ATP + H(+) = FAD + diphosphate</text>
        <dbReference type="Rhea" id="RHEA:17237"/>
        <dbReference type="ChEBI" id="CHEBI:15378"/>
        <dbReference type="ChEBI" id="CHEBI:30616"/>
        <dbReference type="ChEBI" id="CHEBI:33019"/>
        <dbReference type="ChEBI" id="CHEBI:57692"/>
        <dbReference type="ChEBI" id="CHEBI:58210"/>
        <dbReference type="EC" id="2.7.7.2"/>
    </reaction>
</comment>
<dbReference type="InterPro" id="IPR015864">
    <property type="entry name" value="FAD_synthase"/>
</dbReference>
<feature type="domain" description="FAD synthetase" evidence="11">
    <location>
        <begin position="1"/>
        <end position="142"/>
    </location>
</feature>
<dbReference type="Gene3D" id="3.40.50.620">
    <property type="entry name" value="HUPs"/>
    <property type="match status" value="1"/>
</dbReference>
<dbReference type="InterPro" id="IPR014729">
    <property type="entry name" value="Rossmann-like_a/b/a_fold"/>
</dbReference>
<dbReference type="GO" id="GO:0009231">
    <property type="term" value="P:riboflavin biosynthetic process"/>
    <property type="evidence" value="ECO:0007669"/>
    <property type="project" value="InterPro"/>
</dbReference>
<dbReference type="SUPFAM" id="SSF52374">
    <property type="entry name" value="Nucleotidylyl transferase"/>
    <property type="match status" value="1"/>
</dbReference>
<keyword evidence="9" id="KW-0067">ATP-binding</keyword>
<proteinExistence type="predicted"/>
<dbReference type="EMBL" id="JAAXKZ010000029">
    <property type="protein sequence ID" value="NMH92000.1"/>
    <property type="molecule type" value="Genomic_DNA"/>
</dbReference>
<evidence type="ECO:0000256" key="8">
    <source>
        <dbReference type="ARBA" id="ARBA00022827"/>
    </source>
</evidence>
<evidence type="ECO:0000256" key="6">
    <source>
        <dbReference type="ARBA" id="ARBA00022695"/>
    </source>
</evidence>
<evidence type="ECO:0000259" key="11">
    <source>
        <dbReference type="Pfam" id="PF06574"/>
    </source>
</evidence>
<organism evidence="12 13">
    <name type="scientific">Pseudonocardia bannensis</name>
    <dbReference type="NCBI Taxonomy" id="630973"/>
    <lineage>
        <taxon>Bacteria</taxon>
        <taxon>Bacillati</taxon>
        <taxon>Actinomycetota</taxon>
        <taxon>Actinomycetes</taxon>
        <taxon>Pseudonocardiales</taxon>
        <taxon>Pseudonocardiaceae</taxon>
        <taxon>Pseudonocardia</taxon>
    </lineage>
</organism>
<evidence type="ECO:0000256" key="7">
    <source>
        <dbReference type="ARBA" id="ARBA00022741"/>
    </source>
</evidence>
<dbReference type="GO" id="GO:0003919">
    <property type="term" value="F:FMN adenylyltransferase activity"/>
    <property type="evidence" value="ECO:0007669"/>
    <property type="project" value="UniProtKB-EC"/>
</dbReference>
<dbReference type="Proteomes" id="UP000586918">
    <property type="component" value="Unassembled WGS sequence"/>
</dbReference>
<evidence type="ECO:0000256" key="5">
    <source>
        <dbReference type="ARBA" id="ARBA00022679"/>
    </source>
</evidence>
<keyword evidence="13" id="KW-1185">Reference proteome</keyword>
<evidence type="ECO:0000256" key="4">
    <source>
        <dbReference type="ARBA" id="ARBA00022643"/>
    </source>
</evidence>
<keyword evidence="5" id="KW-0808">Transferase</keyword>
<evidence type="ECO:0000256" key="10">
    <source>
        <dbReference type="ARBA" id="ARBA00049494"/>
    </source>
</evidence>
<evidence type="ECO:0000256" key="3">
    <source>
        <dbReference type="ARBA" id="ARBA00022630"/>
    </source>
</evidence>
<dbReference type="GO" id="GO:0006747">
    <property type="term" value="P:FAD biosynthetic process"/>
    <property type="evidence" value="ECO:0007669"/>
    <property type="project" value="UniProtKB-UniPathway"/>
</dbReference>
<evidence type="ECO:0000256" key="2">
    <source>
        <dbReference type="ARBA" id="ARBA00012393"/>
    </source>
</evidence>
<keyword evidence="6" id="KW-0548">Nucleotidyltransferase</keyword>
<keyword evidence="4" id="KW-0288">FMN</keyword>
<comment type="caution">
    <text evidence="12">The sequence shown here is derived from an EMBL/GenBank/DDBJ whole genome shotgun (WGS) entry which is preliminary data.</text>
</comment>
<gene>
    <name evidence="12" type="ORF">HF519_10540</name>
</gene>
<dbReference type="CDD" id="cd02064">
    <property type="entry name" value="FAD_synthetase_N"/>
    <property type="match status" value="1"/>
</dbReference>
<reference evidence="12 13" key="1">
    <citation type="submission" date="2020-04" db="EMBL/GenBank/DDBJ databases">
        <authorList>
            <person name="Klaysubun C."/>
            <person name="Duangmal K."/>
            <person name="Lipun K."/>
        </authorList>
    </citation>
    <scope>NUCLEOTIDE SEQUENCE [LARGE SCALE GENOMIC DNA]</scope>
    <source>
        <strain evidence="12 13">DSM 45300</strain>
    </source>
</reference>
<dbReference type="Pfam" id="PF06574">
    <property type="entry name" value="FAD_syn"/>
    <property type="match status" value="1"/>
</dbReference>
<evidence type="ECO:0000313" key="13">
    <source>
        <dbReference type="Proteomes" id="UP000586918"/>
    </source>
</evidence>
<name>A0A848DH50_9PSEU</name>
<dbReference type="GO" id="GO:0005524">
    <property type="term" value="F:ATP binding"/>
    <property type="evidence" value="ECO:0007669"/>
    <property type="project" value="UniProtKB-KW"/>
</dbReference>
<protein>
    <recommendedName>
        <fullName evidence="2">FAD synthase</fullName>
        <ecNumber evidence="2">2.7.7.2</ecNumber>
    </recommendedName>
</protein>
<comment type="pathway">
    <text evidence="1">Cofactor biosynthesis; FAD biosynthesis; FAD from FMN: step 1/1.</text>
</comment>
<keyword evidence="8" id="KW-0274">FAD</keyword>
<dbReference type="EC" id="2.7.7.2" evidence="2"/>
<keyword evidence="7" id="KW-0547">Nucleotide-binding</keyword>
<evidence type="ECO:0000256" key="9">
    <source>
        <dbReference type="ARBA" id="ARBA00022840"/>
    </source>
</evidence>
<evidence type="ECO:0000256" key="1">
    <source>
        <dbReference type="ARBA" id="ARBA00004726"/>
    </source>
</evidence>
<dbReference type="UniPathway" id="UPA00277">
    <property type="reaction ID" value="UER00407"/>
</dbReference>
<dbReference type="AlphaFoldDB" id="A0A848DH50"/>
<accession>A0A848DH50</accession>
<keyword evidence="3" id="KW-0285">Flavoprotein</keyword>